<feature type="transmembrane region" description="Helical" evidence="7">
    <location>
        <begin position="522"/>
        <end position="545"/>
    </location>
</feature>
<evidence type="ECO:0000256" key="3">
    <source>
        <dbReference type="ARBA" id="ARBA00022679"/>
    </source>
</evidence>
<evidence type="ECO:0000313" key="8">
    <source>
        <dbReference type="EMBL" id="EFC39148.1"/>
    </source>
</evidence>
<dbReference type="InterPro" id="IPR014472">
    <property type="entry name" value="CHOPT"/>
</dbReference>
<evidence type="ECO:0000256" key="1">
    <source>
        <dbReference type="ARBA" id="ARBA00004370"/>
    </source>
</evidence>
<evidence type="ECO:0000256" key="6">
    <source>
        <dbReference type="SAM" id="MobiDB-lite"/>
    </source>
</evidence>
<dbReference type="Pfam" id="PF01066">
    <property type="entry name" value="CDP-OH_P_transf"/>
    <property type="match status" value="1"/>
</dbReference>
<feature type="transmembrane region" description="Helical" evidence="7">
    <location>
        <begin position="302"/>
        <end position="329"/>
    </location>
</feature>
<dbReference type="PANTHER" id="PTHR10414">
    <property type="entry name" value="ETHANOLAMINEPHOSPHOTRANSFERASE"/>
    <property type="match status" value="1"/>
</dbReference>
<comment type="subcellular location">
    <subcellularLocation>
        <location evidence="1">Membrane</location>
    </subcellularLocation>
</comment>
<dbReference type="GeneID" id="8858430"/>
<feature type="transmembrane region" description="Helical" evidence="7">
    <location>
        <begin position="198"/>
        <end position="216"/>
    </location>
</feature>
<keyword evidence="4 7" id="KW-0472">Membrane</keyword>
<dbReference type="Proteomes" id="UP000006671">
    <property type="component" value="Unassembled WGS sequence"/>
</dbReference>
<dbReference type="VEuPathDB" id="AmoebaDB:NAEGRDRAFT_73108"/>
<dbReference type="KEGG" id="ngr:NAEGRDRAFT_73108"/>
<proteinExistence type="inferred from homology"/>
<keyword evidence="3 5" id="KW-0808">Transferase</keyword>
<dbReference type="GO" id="GO:0016020">
    <property type="term" value="C:membrane"/>
    <property type="evidence" value="ECO:0007669"/>
    <property type="project" value="UniProtKB-SubCell"/>
</dbReference>
<comment type="similarity">
    <text evidence="2 5">Belongs to the CDP-alcohol phosphatidyltransferase class-I family.</text>
</comment>
<feature type="region of interest" description="Disordered" evidence="6">
    <location>
        <begin position="579"/>
        <end position="607"/>
    </location>
</feature>
<dbReference type="GO" id="GO:0008654">
    <property type="term" value="P:phospholipid biosynthetic process"/>
    <property type="evidence" value="ECO:0007669"/>
    <property type="project" value="InterPro"/>
</dbReference>
<name>D2VVQ8_NAEGR</name>
<organism evidence="9">
    <name type="scientific">Naegleria gruberi</name>
    <name type="common">Amoeba</name>
    <dbReference type="NCBI Taxonomy" id="5762"/>
    <lineage>
        <taxon>Eukaryota</taxon>
        <taxon>Discoba</taxon>
        <taxon>Heterolobosea</taxon>
        <taxon>Tetramitia</taxon>
        <taxon>Eutetramitia</taxon>
        <taxon>Vahlkampfiidae</taxon>
        <taxon>Naegleria</taxon>
    </lineage>
</organism>
<feature type="transmembrane region" description="Helical" evidence="7">
    <location>
        <begin position="349"/>
        <end position="372"/>
    </location>
</feature>
<feature type="transmembrane region" description="Helical" evidence="7">
    <location>
        <begin position="426"/>
        <end position="446"/>
    </location>
</feature>
<keyword evidence="7" id="KW-1133">Transmembrane helix</keyword>
<evidence type="ECO:0000256" key="7">
    <source>
        <dbReference type="SAM" id="Phobius"/>
    </source>
</evidence>
<evidence type="ECO:0000256" key="4">
    <source>
        <dbReference type="ARBA" id="ARBA00023136"/>
    </source>
</evidence>
<dbReference type="PANTHER" id="PTHR10414:SF37">
    <property type="entry name" value="BB IN A BOXCAR, ISOFORM C"/>
    <property type="match status" value="1"/>
</dbReference>
<dbReference type="InterPro" id="IPR000462">
    <property type="entry name" value="CDP-OH_P_trans"/>
</dbReference>
<keyword evidence="9" id="KW-1185">Reference proteome</keyword>
<evidence type="ECO:0000256" key="2">
    <source>
        <dbReference type="ARBA" id="ARBA00010441"/>
    </source>
</evidence>
<dbReference type="RefSeq" id="XP_002671892.1">
    <property type="nucleotide sequence ID" value="XM_002671846.1"/>
</dbReference>
<dbReference type="OMA" id="TMNIARV"/>
<feature type="compositionally biased region" description="Low complexity" evidence="6">
    <location>
        <begin position="579"/>
        <end position="588"/>
    </location>
</feature>
<dbReference type="EMBL" id="GG738902">
    <property type="protein sequence ID" value="EFC39148.1"/>
    <property type="molecule type" value="Genomic_DNA"/>
</dbReference>
<accession>D2VVQ8</accession>
<dbReference type="eggNOG" id="KOG2877">
    <property type="taxonomic scope" value="Eukaryota"/>
</dbReference>
<keyword evidence="7" id="KW-0812">Transmembrane</keyword>
<feature type="compositionally biased region" description="Polar residues" evidence="6">
    <location>
        <begin position="1"/>
        <end position="10"/>
    </location>
</feature>
<dbReference type="GO" id="GO:0016780">
    <property type="term" value="F:phosphotransferase activity, for other substituted phosphate groups"/>
    <property type="evidence" value="ECO:0007669"/>
    <property type="project" value="InterPro"/>
</dbReference>
<protein>
    <submittedName>
        <fullName evidence="8">Predicted protein</fullName>
    </submittedName>
</protein>
<evidence type="ECO:0000256" key="5">
    <source>
        <dbReference type="RuleBase" id="RU003750"/>
    </source>
</evidence>
<dbReference type="STRING" id="5762.D2VVQ8"/>
<dbReference type="InterPro" id="IPR048254">
    <property type="entry name" value="CDP_ALCOHOL_P_TRANSF_CS"/>
</dbReference>
<dbReference type="InParanoid" id="D2VVQ8"/>
<dbReference type="OrthoDB" id="196717at2759"/>
<feature type="transmembrane region" description="Helical" evidence="7">
    <location>
        <begin position="496"/>
        <end position="516"/>
    </location>
</feature>
<dbReference type="PROSITE" id="PS00379">
    <property type="entry name" value="CDP_ALCOHOL_P_TRANSF"/>
    <property type="match status" value="1"/>
</dbReference>
<evidence type="ECO:0000313" key="9">
    <source>
        <dbReference type="Proteomes" id="UP000006671"/>
    </source>
</evidence>
<feature type="transmembrane region" description="Helical" evidence="7">
    <location>
        <begin position="461"/>
        <end position="484"/>
    </location>
</feature>
<feature type="compositionally biased region" description="Polar residues" evidence="6">
    <location>
        <begin position="593"/>
        <end position="607"/>
    </location>
</feature>
<dbReference type="Gene3D" id="1.20.120.1760">
    <property type="match status" value="1"/>
</dbReference>
<gene>
    <name evidence="8" type="ORF">NAEGRDRAFT_73108</name>
</gene>
<feature type="transmembrane region" description="Helical" evidence="7">
    <location>
        <begin position="236"/>
        <end position="257"/>
    </location>
</feature>
<feature type="transmembrane region" description="Helical" evidence="7">
    <location>
        <begin position="165"/>
        <end position="186"/>
    </location>
</feature>
<feature type="compositionally biased region" description="Basic and acidic residues" evidence="6">
    <location>
        <begin position="16"/>
        <end position="27"/>
    </location>
</feature>
<reference evidence="8 9" key="1">
    <citation type="journal article" date="2010" name="Cell">
        <title>The genome of Naegleria gruberi illuminates early eukaryotic versatility.</title>
        <authorList>
            <person name="Fritz-Laylin L.K."/>
            <person name="Prochnik S.E."/>
            <person name="Ginger M.L."/>
            <person name="Dacks J.B."/>
            <person name="Carpenter M.L."/>
            <person name="Field M.C."/>
            <person name="Kuo A."/>
            <person name="Paredez A."/>
            <person name="Chapman J."/>
            <person name="Pham J."/>
            <person name="Shu S."/>
            <person name="Neupane R."/>
            <person name="Cipriano M."/>
            <person name="Mancuso J."/>
            <person name="Tu H."/>
            <person name="Salamov A."/>
            <person name="Lindquist E."/>
            <person name="Shapiro H."/>
            <person name="Lucas S."/>
            <person name="Grigoriev I.V."/>
            <person name="Cande W.Z."/>
            <person name="Fulton C."/>
            <person name="Rokhsar D.S."/>
            <person name="Dawson S.C."/>
        </authorList>
    </citation>
    <scope>NUCLEOTIDE SEQUENCE [LARGE SCALE GENOMIC DNA]</scope>
    <source>
        <strain evidence="8 9">NEG-M</strain>
    </source>
</reference>
<feature type="region of interest" description="Disordered" evidence="6">
    <location>
        <begin position="1"/>
        <end position="34"/>
    </location>
</feature>
<sequence length="607" mass="67314">MNSRQSSSEELSIEEVDSHSQRDHERSQAVSPTFQNEFISSSSPMIQKSSGERFDPATLPLSSGSGFMANLNLMWSYITEVSTRPKWYSFISPQGKEYLQSIMRAKREQQALAAANNNSADTPNLVAALYKFDVQNNSVAENYILNPFWNFITSRIFPEWLAPNAITLSGFFCVALVFTISVINYYSYVITSVTSQAFYNFTLLLISLLIFCYNTLDGCDGKQARRTGSSSPLGEIFDHGVDALSLTILPLSFLIVLGETPFRIASSEFGYFIGDIIVPALHIVMMFAFYTAHWEHYHTGRFYMGFVSASDGQFAVIGAHLAAFIYNIIVPSYSVVGLGNISFLGANVGFWVILLTMFSSAMSPITSIYHVFNFYKQKSKTVSLDEDSNNEPIDLESGLQTKEFKDSQKSNIIKTKQEIGTATLDLGVLVVMAVLYLCMSLIARVIPSDVIGDRSFYQTHWIGIMVVGGFAFGIFLTTMNIARVSNQPYPRYTKQYLVIVLPMIVFILNGLTVIFSKTGATLINSVALLSISIVWSALAYSFFAVSVVRELCTNLGIYAFSLAKRNMGVEIPTLSPLVSSITSPTTSTDDNESSPTRRLSPSREQLV</sequence>
<dbReference type="InterPro" id="IPR043130">
    <property type="entry name" value="CDP-OH_PTrfase_TM_dom"/>
</dbReference>
<dbReference type="AlphaFoldDB" id="D2VVQ8"/>
<feature type="transmembrane region" description="Helical" evidence="7">
    <location>
        <begin position="269"/>
        <end position="290"/>
    </location>
</feature>